<name>A0ABX8VIW9_9MYCO</name>
<keyword evidence="1" id="KW-0472">Membrane</keyword>
<organism evidence="2 3">
    <name type="scientific">Mycolicibacterium pallens</name>
    <dbReference type="NCBI Taxonomy" id="370524"/>
    <lineage>
        <taxon>Bacteria</taxon>
        <taxon>Bacillati</taxon>
        <taxon>Actinomycetota</taxon>
        <taxon>Actinomycetes</taxon>
        <taxon>Mycobacteriales</taxon>
        <taxon>Mycobacteriaceae</taxon>
        <taxon>Mycolicibacterium</taxon>
    </lineage>
</organism>
<keyword evidence="3" id="KW-1185">Reference proteome</keyword>
<accession>A0ABX8VIW9</accession>
<evidence type="ECO:0000313" key="3">
    <source>
        <dbReference type="Proteomes" id="UP000825367"/>
    </source>
</evidence>
<evidence type="ECO:0000256" key="1">
    <source>
        <dbReference type="SAM" id="Phobius"/>
    </source>
</evidence>
<feature type="transmembrane region" description="Helical" evidence="1">
    <location>
        <begin position="132"/>
        <end position="149"/>
    </location>
</feature>
<sequence>MQTSVETARSGRLQRPRIGLLAVQGAAVLVAAAFLAVAIAGFIPGLTTHLDQLHWAHGSHSELFGVFEVSVVHNLLHLAFGVAGLVLARTFARARAYLIGGGVIYLGLWVYGLLIDLAGPRNMLPLNNADNWLHFTIGVVMVVLGLTLAGTKTPTGADGEPLILPEDED</sequence>
<gene>
    <name evidence="2" type="ORF">K0O64_23100</name>
</gene>
<keyword evidence="1" id="KW-0812">Transmembrane</keyword>
<feature type="transmembrane region" description="Helical" evidence="1">
    <location>
        <begin position="63"/>
        <end position="87"/>
    </location>
</feature>
<dbReference type="EMBL" id="CP080333">
    <property type="protein sequence ID" value="QYL15916.1"/>
    <property type="molecule type" value="Genomic_DNA"/>
</dbReference>
<evidence type="ECO:0000313" key="2">
    <source>
        <dbReference type="EMBL" id="QYL15916.1"/>
    </source>
</evidence>
<protein>
    <submittedName>
        <fullName evidence="2">DUF4383 domain-containing protein</fullName>
    </submittedName>
</protein>
<feature type="transmembrane region" description="Helical" evidence="1">
    <location>
        <begin position="20"/>
        <end position="43"/>
    </location>
</feature>
<dbReference type="Pfam" id="PF14325">
    <property type="entry name" value="DUF4383"/>
    <property type="match status" value="1"/>
</dbReference>
<reference evidence="2 3" key="1">
    <citation type="submission" date="2021-07" db="EMBL/GenBank/DDBJ databases">
        <title>Whole genome sequencing of non-tuberculosis mycobacteria type-strains.</title>
        <authorList>
            <person name="Igarashi Y."/>
            <person name="Osugi A."/>
            <person name="Mitarai S."/>
        </authorList>
    </citation>
    <scope>NUCLEOTIDE SEQUENCE [LARGE SCALE GENOMIC DNA]</scope>
    <source>
        <strain evidence="2 3">JCM 16370</strain>
    </source>
</reference>
<feature type="transmembrane region" description="Helical" evidence="1">
    <location>
        <begin position="94"/>
        <end position="112"/>
    </location>
</feature>
<proteinExistence type="predicted"/>
<dbReference type="Proteomes" id="UP000825367">
    <property type="component" value="Chromosome"/>
</dbReference>
<keyword evidence="1" id="KW-1133">Transmembrane helix</keyword>